<evidence type="ECO:0000256" key="3">
    <source>
        <dbReference type="ARBA" id="ARBA00023082"/>
    </source>
</evidence>
<evidence type="ECO:0000256" key="4">
    <source>
        <dbReference type="ARBA" id="ARBA00023125"/>
    </source>
</evidence>
<dbReference type="PANTHER" id="PTHR43133">
    <property type="entry name" value="RNA POLYMERASE ECF-TYPE SIGMA FACTO"/>
    <property type="match status" value="1"/>
</dbReference>
<evidence type="ECO:0000313" key="8">
    <source>
        <dbReference type="EMBL" id="SDM43153.1"/>
    </source>
</evidence>
<dbReference type="PANTHER" id="PTHR43133:SF8">
    <property type="entry name" value="RNA POLYMERASE SIGMA FACTOR HI_1459-RELATED"/>
    <property type="match status" value="1"/>
</dbReference>
<dbReference type="InterPro" id="IPR014284">
    <property type="entry name" value="RNA_pol_sigma-70_dom"/>
</dbReference>
<dbReference type="RefSeq" id="WP_030432974.1">
    <property type="nucleotide sequence ID" value="NZ_JOEF01000035.1"/>
</dbReference>
<protein>
    <submittedName>
        <fullName evidence="8">RNA polymerase sigma-70 factor, ECF subfamily</fullName>
    </submittedName>
</protein>
<gene>
    <name evidence="8" type="ORF">SAMN04489726_1584</name>
</gene>
<proteinExistence type="inferred from homology"/>
<dbReference type="EMBL" id="LT629701">
    <property type="protein sequence ID" value="SDM43153.1"/>
    <property type="molecule type" value="Genomic_DNA"/>
</dbReference>
<keyword evidence="9" id="KW-1185">Reference proteome</keyword>
<comment type="similarity">
    <text evidence="1">Belongs to the sigma-70 factor family. ECF subfamily.</text>
</comment>
<dbReference type="Pfam" id="PF08281">
    <property type="entry name" value="Sigma70_r4_2"/>
    <property type="match status" value="1"/>
</dbReference>
<dbReference type="SUPFAM" id="SSF88946">
    <property type="entry name" value="Sigma2 domain of RNA polymerase sigma factors"/>
    <property type="match status" value="1"/>
</dbReference>
<dbReference type="GO" id="GO:0003677">
    <property type="term" value="F:DNA binding"/>
    <property type="evidence" value="ECO:0007669"/>
    <property type="project" value="UniProtKB-KW"/>
</dbReference>
<dbReference type="STRING" id="211114.SAMN04489726_1584"/>
<dbReference type="GO" id="GO:0006352">
    <property type="term" value="P:DNA-templated transcription initiation"/>
    <property type="evidence" value="ECO:0007669"/>
    <property type="project" value="InterPro"/>
</dbReference>
<evidence type="ECO:0000256" key="2">
    <source>
        <dbReference type="ARBA" id="ARBA00023015"/>
    </source>
</evidence>
<evidence type="ECO:0000313" key="9">
    <source>
        <dbReference type="Proteomes" id="UP000183376"/>
    </source>
</evidence>
<dbReference type="Gene3D" id="1.10.10.10">
    <property type="entry name" value="Winged helix-like DNA-binding domain superfamily/Winged helix DNA-binding domain"/>
    <property type="match status" value="1"/>
</dbReference>
<dbReference type="InterPro" id="IPR013249">
    <property type="entry name" value="RNA_pol_sigma70_r4_t2"/>
</dbReference>
<evidence type="ECO:0000256" key="1">
    <source>
        <dbReference type="ARBA" id="ARBA00010641"/>
    </source>
</evidence>
<evidence type="ECO:0000259" key="6">
    <source>
        <dbReference type="Pfam" id="PF04542"/>
    </source>
</evidence>
<sequence>MLGDQDAEALARRVTEGDHSALDELLRLIQPGVLRHCGRYLPCRQDAEEACQDALLRVAEKLPGFQWRSKFSTWLHTVVSNSALSTYRSLKRRADKQVSDDGVLATRPDPRTTSVIAGSRIDLLDALERLESERPRIVAAFVLRDVSRLTYAEIAEHLDVPVGTVKSQVHDARIVVREWLADRS</sequence>
<keyword evidence="5" id="KW-0804">Transcription</keyword>
<dbReference type="InterPro" id="IPR039425">
    <property type="entry name" value="RNA_pol_sigma-70-like"/>
</dbReference>
<feature type="domain" description="RNA polymerase sigma-70 region 2" evidence="6">
    <location>
        <begin position="28"/>
        <end position="93"/>
    </location>
</feature>
<dbReference type="Pfam" id="PF04542">
    <property type="entry name" value="Sigma70_r2"/>
    <property type="match status" value="1"/>
</dbReference>
<dbReference type="InterPro" id="IPR013325">
    <property type="entry name" value="RNA_pol_sigma_r2"/>
</dbReference>
<reference evidence="8 9" key="1">
    <citation type="submission" date="2016-10" db="EMBL/GenBank/DDBJ databases">
        <authorList>
            <person name="de Groot N.N."/>
        </authorList>
    </citation>
    <scope>NUCLEOTIDE SEQUENCE [LARGE SCALE GENOMIC DNA]</scope>
    <source>
        <strain evidence="8 9">DSM 44149</strain>
    </source>
</reference>
<dbReference type="InterPro" id="IPR036388">
    <property type="entry name" value="WH-like_DNA-bd_sf"/>
</dbReference>
<feature type="domain" description="RNA polymerase sigma factor 70 region 4 type 2" evidence="7">
    <location>
        <begin position="139"/>
        <end position="173"/>
    </location>
</feature>
<dbReference type="AlphaFoldDB" id="A0A1G9T606"/>
<keyword evidence="3" id="KW-0731">Sigma factor</keyword>
<dbReference type="InterPro" id="IPR007627">
    <property type="entry name" value="RNA_pol_sigma70_r2"/>
</dbReference>
<organism evidence="8 9">
    <name type="scientific">Allokutzneria albata</name>
    <name type="common">Kibdelosporangium albatum</name>
    <dbReference type="NCBI Taxonomy" id="211114"/>
    <lineage>
        <taxon>Bacteria</taxon>
        <taxon>Bacillati</taxon>
        <taxon>Actinomycetota</taxon>
        <taxon>Actinomycetes</taxon>
        <taxon>Pseudonocardiales</taxon>
        <taxon>Pseudonocardiaceae</taxon>
        <taxon>Allokutzneria</taxon>
    </lineage>
</organism>
<dbReference type="eggNOG" id="COG1595">
    <property type="taxonomic scope" value="Bacteria"/>
</dbReference>
<dbReference type="Gene3D" id="1.10.1740.10">
    <property type="match status" value="1"/>
</dbReference>
<keyword evidence="4" id="KW-0238">DNA-binding</keyword>
<dbReference type="Proteomes" id="UP000183376">
    <property type="component" value="Chromosome I"/>
</dbReference>
<keyword evidence="2" id="KW-0805">Transcription regulation</keyword>
<evidence type="ECO:0000259" key="7">
    <source>
        <dbReference type="Pfam" id="PF08281"/>
    </source>
</evidence>
<dbReference type="NCBIfam" id="TIGR02937">
    <property type="entry name" value="sigma70-ECF"/>
    <property type="match status" value="1"/>
</dbReference>
<evidence type="ECO:0000256" key="5">
    <source>
        <dbReference type="ARBA" id="ARBA00023163"/>
    </source>
</evidence>
<dbReference type="InterPro" id="IPR013324">
    <property type="entry name" value="RNA_pol_sigma_r3/r4-like"/>
</dbReference>
<dbReference type="OrthoDB" id="5244716at2"/>
<name>A0A1G9T606_ALLAB</name>
<dbReference type="GO" id="GO:0016987">
    <property type="term" value="F:sigma factor activity"/>
    <property type="evidence" value="ECO:0007669"/>
    <property type="project" value="UniProtKB-KW"/>
</dbReference>
<dbReference type="SUPFAM" id="SSF88659">
    <property type="entry name" value="Sigma3 and sigma4 domains of RNA polymerase sigma factors"/>
    <property type="match status" value="1"/>
</dbReference>
<accession>A0A1G9T606</accession>